<protein>
    <submittedName>
        <fullName evidence="1">Uncharacterized protein</fullName>
    </submittedName>
</protein>
<organism evidence="1 2">
    <name type="scientific">Inconstantimicrobium mannanitabidum</name>
    <dbReference type="NCBI Taxonomy" id="1604901"/>
    <lineage>
        <taxon>Bacteria</taxon>
        <taxon>Bacillati</taxon>
        <taxon>Bacillota</taxon>
        <taxon>Clostridia</taxon>
        <taxon>Eubacteriales</taxon>
        <taxon>Clostridiaceae</taxon>
        <taxon>Inconstantimicrobium</taxon>
    </lineage>
</organism>
<keyword evidence="2" id="KW-1185">Reference proteome</keyword>
<accession>A0ACB5RF29</accession>
<gene>
    <name evidence="1" type="ORF">rsdtw13_26850</name>
</gene>
<comment type="caution">
    <text evidence="1">The sequence shown here is derived from an EMBL/GenBank/DDBJ whole genome shotgun (WGS) entry which is preliminary data.</text>
</comment>
<evidence type="ECO:0000313" key="1">
    <source>
        <dbReference type="EMBL" id="GKX67427.1"/>
    </source>
</evidence>
<sequence>MPLVMYVVFIMIFTFLFIYSRVYVALSVDHVVAQVTAQWYSRGSDFDTIKSGKNSIIAEAFATAFSTDKKVAIVKTKLKDKVDSGIPMKVDFSSDVSVFPYVVGEQMTIKTNCTYKLPLSGLFKFFGMTKDGMVHDSNTKVVNLSNNEANMRTIAYTAKLLGRAKDKAKGILDKVKSSLSKGGQTN</sequence>
<evidence type="ECO:0000313" key="2">
    <source>
        <dbReference type="Proteomes" id="UP001058074"/>
    </source>
</evidence>
<proteinExistence type="predicted"/>
<dbReference type="Proteomes" id="UP001058074">
    <property type="component" value="Unassembled WGS sequence"/>
</dbReference>
<name>A0ACB5RF29_9CLOT</name>
<reference evidence="1" key="1">
    <citation type="journal article" date="2025" name="Int. J. Syst. Evol. Microbiol.">
        <title>Inconstantimicrobium mannanitabidum sp. nov., a novel member of the family Clostridiaceae isolated from anoxic soil under the treatment of reductive soil disinfestation.</title>
        <authorList>
            <person name="Ueki A."/>
            <person name="Tonouchi A."/>
            <person name="Honma S."/>
            <person name="Kaku N."/>
            <person name="Ueki K."/>
        </authorList>
    </citation>
    <scope>NUCLEOTIDE SEQUENCE</scope>
    <source>
        <strain evidence="1">TW13</strain>
    </source>
</reference>
<dbReference type="EMBL" id="BROD01000001">
    <property type="protein sequence ID" value="GKX67427.1"/>
    <property type="molecule type" value="Genomic_DNA"/>
</dbReference>